<dbReference type="GO" id="GO:0031625">
    <property type="term" value="F:ubiquitin protein ligase binding"/>
    <property type="evidence" value="ECO:0007669"/>
    <property type="project" value="TreeGrafter"/>
</dbReference>
<dbReference type="PROSITE" id="PS50249">
    <property type="entry name" value="MPN"/>
    <property type="match status" value="1"/>
</dbReference>
<dbReference type="Pfam" id="PF05020">
    <property type="entry name" value="zf-NPL4"/>
    <property type="match status" value="1"/>
</dbReference>
<accession>A0A068WSZ6</accession>
<reference evidence="10" key="3">
    <citation type="submission" date="2020-10" db="UniProtKB">
        <authorList>
            <consortium name="WormBaseParasite"/>
        </authorList>
    </citation>
    <scope>IDENTIFICATION</scope>
</reference>
<reference evidence="8 9" key="1">
    <citation type="journal article" date="2013" name="Nature">
        <title>The genomes of four tapeworm species reveal adaptations to parasitism.</title>
        <authorList>
            <person name="Tsai I.J."/>
            <person name="Zarowiecki M."/>
            <person name="Holroyd N."/>
            <person name="Garciarrubio A."/>
            <person name="Sanchez-Flores A."/>
            <person name="Brooks K.L."/>
            <person name="Tracey A."/>
            <person name="Bobes R.J."/>
            <person name="Fragoso G."/>
            <person name="Sciutto E."/>
            <person name="Aslett M."/>
            <person name="Beasley H."/>
            <person name="Bennett H.M."/>
            <person name="Cai J."/>
            <person name="Camicia F."/>
            <person name="Clark R."/>
            <person name="Cucher M."/>
            <person name="De Silva N."/>
            <person name="Day T.A."/>
            <person name="Deplazes P."/>
            <person name="Estrada K."/>
            <person name="Fernandez C."/>
            <person name="Holland P.W."/>
            <person name="Hou J."/>
            <person name="Hu S."/>
            <person name="Huckvale T."/>
            <person name="Hung S.S."/>
            <person name="Kamenetzky L."/>
            <person name="Keane J.A."/>
            <person name="Kiss F."/>
            <person name="Koziol U."/>
            <person name="Lambert O."/>
            <person name="Liu K."/>
            <person name="Luo X."/>
            <person name="Luo Y."/>
            <person name="Macchiaroli N."/>
            <person name="Nichol S."/>
            <person name="Paps J."/>
            <person name="Parkinson J."/>
            <person name="Pouchkina-Stantcheva N."/>
            <person name="Riddiford N."/>
            <person name="Rosenzvit M."/>
            <person name="Salinas G."/>
            <person name="Wasmuth J.D."/>
            <person name="Zamanian M."/>
            <person name="Zheng Y."/>
            <person name="Cai X."/>
            <person name="Soberon X."/>
            <person name="Olson P.D."/>
            <person name="Laclette J.P."/>
            <person name="Brehm K."/>
            <person name="Berriman M."/>
            <person name="Garciarrubio A."/>
            <person name="Bobes R.J."/>
            <person name="Fragoso G."/>
            <person name="Sanchez-Flores A."/>
            <person name="Estrada K."/>
            <person name="Cevallos M.A."/>
            <person name="Morett E."/>
            <person name="Gonzalez V."/>
            <person name="Portillo T."/>
            <person name="Ochoa-Leyva A."/>
            <person name="Jose M.V."/>
            <person name="Sciutto E."/>
            <person name="Landa A."/>
            <person name="Jimenez L."/>
            <person name="Valdes V."/>
            <person name="Carrero J.C."/>
            <person name="Larralde C."/>
            <person name="Morales-Montor J."/>
            <person name="Limon-Lason J."/>
            <person name="Soberon X."/>
            <person name="Laclette J.P."/>
        </authorList>
    </citation>
    <scope>NUCLEOTIDE SEQUENCE [LARGE SCALE GENOMIC DNA]</scope>
</reference>
<keyword evidence="3 5" id="KW-0863">Zinc-finger</keyword>
<keyword evidence="2" id="KW-0479">Metal-binding</keyword>
<name>A0A068WSZ6_ECHGR</name>
<evidence type="ECO:0000313" key="8">
    <source>
        <dbReference type="EMBL" id="CDS20772.1"/>
    </source>
</evidence>
<dbReference type="CDD" id="cd08061">
    <property type="entry name" value="MPN_NPL4"/>
    <property type="match status" value="1"/>
</dbReference>
<reference evidence="8" key="2">
    <citation type="submission" date="2014-06" db="EMBL/GenBank/DDBJ databases">
        <authorList>
            <person name="Aslett M."/>
        </authorList>
    </citation>
    <scope>NUCLEOTIDE SEQUENCE</scope>
</reference>
<comment type="similarity">
    <text evidence="1">Belongs to the NPL4 family.</text>
</comment>
<evidence type="ECO:0000313" key="10">
    <source>
        <dbReference type="WBParaSite" id="EgrG_001148600"/>
    </source>
</evidence>
<sequence>MIIRVQSEHGTKRLEVSESDPVAKLFELTAKAFNLDPSSNWQLSKSRKCGDAIKRNTRLALKTAKFQNGDILYIISRPKTPSSQAPSQTKDTDTKEVPLVLLKEDEVDKIIDAMDGKIKRPKGHLCHHPDSGVCIHCVPLEPSDPNYLSLCDPPVKFMSFHAYLRKLRGGQNKGKLVRLENMRCSLRPGCTSHPPWPAGICTQCQPSPVTLEVQPYRHVDYVQFENGEVVETFLDFWRLTGRQRVGLLLGEYAPFDTAGAPPLAIKAVVAAIYEPPQESTSRSVKLTCPLDQLMPPAAMATAEALGLRPVGWIFTDLTAEGADGLVKHYRGDMDTFFMSAEECITAARLQNLHPNPSRDSPDGHFGSKFVTVVVTGGTDNEIHFEAYQVSNVAMALESAGILVPTFDAPELGYIRESTKDRYVPDVFYSTKDKYGNTVTKIGRPLPVEYLLVDMPAAFPVEQTFTFAEQSTYHISPHDKFPVENREDLGQKQSVEAFARQFAAYGRDRLYGCLNNFHVLAWLAEQVDRLPLDQSSFNSLLATLRASKSVTEWADNCPAWGSLHLILKTLGGGGATPSLPMDTSSSSGGGTHRVTQTSAASFRDVVVGTALTSSSATATSSVSDVEGESSDAFWACQHCTFHNGLDRNECEICGLPRHAS</sequence>
<feature type="domain" description="RanBP2-type" evidence="6">
    <location>
        <begin position="629"/>
        <end position="658"/>
    </location>
</feature>
<dbReference type="SUPFAM" id="SSF90209">
    <property type="entry name" value="Ran binding protein zinc finger-like"/>
    <property type="match status" value="1"/>
</dbReference>
<proteinExistence type="inferred from homology"/>
<evidence type="ECO:0000256" key="2">
    <source>
        <dbReference type="ARBA" id="ARBA00022723"/>
    </source>
</evidence>
<evidence type="ECO:0000259" key="7">
    <source>
        <dbReference type="PROSITE" id="PS50249"/>
    </source>
</evidence>
<evidence type="ECO:0000256" key="3">
    <source>
        <dbReference type="ARBA" id="ARBA00022771"/>
    </source>
</evidence>
<gene>
    <name evidence="10" type="primary">EGR_06378</name>
    <name evidence="8" type="ORF">EgrG_001148600</name>
</gene>
<dbReference type="InterPro" id="IPR029071">
    <property type="entry name" value="Ubiquitin-like_domsf"/>
</dbReference>
<dbReference type="Gene3D" id="3.10.20.90">
    <property type="entry name" value="Phosphatidylinositol 3-kinase Catalytic Subunit, Chain A, domain 1"/>
    <property type="match status" value="1"/>
</dbReference>
<evidence type="ECO:0000256" key="5">
    <source>
        <dbReference type="PROSITE-ProRule" id="PRU00322"/>
    </source>
</evidence>
<keyword evidence="4" id="KW-0862">Zinc</keyword>
<dbReference type="Gene3D" id="2.30.30.380">
    <property type="entry name" value="Zn-finger domain of Sec23/24"/>
    <property type="match status" value="1"/>
</dbReference>
<dbReference type="Pfam" id="PF05021">
    <property type="entry name" value="NPL4"/>
    <property type="match status" value="1"/>
</dbReference>
<dbReference type="InterPro" id="IPR036443">
    <property type="entry name" value="Znf_RanBP2_sf"/>
</dbReference>
<dbReference type="InterPro" id="IPR016563">
    <property type="entry name" value="Npl4"/>
</dbReference>
<dbReference type="GO" id="GO:0006511">
    <property type="term" value="P:ubiquitin-dependent protein catabolic process"/>
    <property type="evidence" value="ECO:0007669"/>
    <property type="project" value="InterPro"/>
</dbReference>
<dbReference type="EMBL" id="LK028581">
    <property type="protein sequence ID" value="CDS20772.1"/>
    <property type="molecule type" value="Genomic_DNA"/>
</dbReference>
<evidence type="ECO:0000256" key="4">
    <source>
        <dbReference type="ARBA" id="ARBA00022833"/>
    </source>
</evidence>
<dbReference type="Pfam" id="PF11543">
    <property type="entry name" value="UN_NPL4"/>
    <property type="match status" value="1"/>
</dbReference>
<dbReference type="GO" id="GO:0005634">
    <property type="term" value="C:nucleus"/>
    <property type="evidence" value="ECO:0007669"/>
    <property type="project" value="TreeGrafter"/>
</dbReference>
<dbReference type="PANTHER" id="PTHR12710:SF0">
    <property type="entry name" value="NUCLEAR PROTEIN LOCALIZATION PROTEIN 4 HOMOLOG"/>
    <property type="match status" value="1"/>
</dbReference>
<dbReference type="InterPro" id="IPR007716">
    <property type="entry name" value="NPL4_Zn-bd_put"/>
</dbReference>
<dbReference type="SUPFAM" id="SSF54236">
    <property type="entry name" value="Ubiquitin-like"/>
    <property type="match status" value="1"/>
</dbReference>
<dbReference type="PROSITE" id="PS01358">
    <property type="entry name" value="ZF_RANBP2_1"/>
    <property type="match status" value="1"/>
</dbReference>
<evidence type="ECO:0000259" key="6">
    <source>
        <dbReference type="PROSITE" id="PS50199"/>
    </source>
</evidence>
<evidence type="ECO:0000256" key="1">
    <source>
        <dbReference type="ARBA" id="ARBA00011025"/>
    </source>
</evidence>
<dbReference type="InterPro" id="IPR024682">
    <property type="entry name" value="Npl4_Ub-like_dom"/>
</dbReference>
<dbReference type="PROSITE" id="PS50199">
    <property type="entry name" value="ZF_RANBP2_2"/>
    <property type="match status" value="1"/>
</dbReference>
<dbReference type="AlphaFoldDB" id="A0A068WSZ6"/>
<dbReference type="GO" id="GO:0008270">
    <property type="term" value="F:zinc ion binding"/>
    <property type="evidence" value="ECO:0007669"/>
    <property type="project" value="UniProtKB-KW"/>
</dbReference>
<dbReference type="PANTHER" id="PTHR12710">
    <property type="entry name" value="NUCLEAR PROTEIN LOCALIZATION 4"/>
    <property type="match status" value="1"/>
</dbReference>
<dbReference type="Proteomes" id="UP000492820">
    <property type="component" value="Unassembled WGS sequence"/>
</dbReference>
<dbReference type="GO" id="GO:0043130">
    <property type="term" value="F:ubiquitin binding"/>
    <property type="evidence" value="ECO:0007669"/>
    <property type="project" value="TreeGrafter"/>
</dbReference>
<dbReference type="OrthoDB" id="10251089at2759"/>
<dbReference type="InterPro" id="IPR007717">
    <property type="entry name" value="NPL4_C"/>
</dbReference>
<dbReference type="PIRSF" id="PIRSF010052">
    <property type="entry name" value="Polyub_prc_Npl4"/>
    <property type="match status" value="1"/>
</dbReference>
<evidence type="ECO:0000313" key="9">
    <source>
        <dbReference type="Proteomes" id="UP000492820"/>
    </source>
</evidence>
<organism evidence="8">
    <name type="scientific">Echinococcus granulosus</name>
    <name type="common">Hydatid tapeworm</name>
    <dbReference type="NCBI Taxonomy" id="6210"/>
    <lineage>
        <taxon>Eukaryota</taxon>
        <taxon>Metazoa</taxon>
        <taxon>Spiralia</taxon>
        <taxon>Lophotrochozoa</taxon>
        <taxon>Platyhelminthes</taxon>
        <taxon>Cestoda</taxon>
        <taxon>Eucestoda</taxon>
        <taxon>Cyclophyllidea</taxon>
        <taxon>Taeniidae</taxon>
        <taxon>Echinococcus</taxon>
        <taxon>Echinococcus granulosus group</taxon>
    </lineage>
</organism>
<protein>
    <submittedName>
        <fullName evidence="8 10">Nuclear protein localization protein 4</fullName>
    </submittedName>
</protein>
<feature type="domain" description="MPN" evidence="7">
    <location>
        <begin position="222"/>
        <end position="365"/>
    </location>
</feature>
<dbReference type="InterPro" id="IPR037518">
    <property type="entry name" value="MPN"/>
</dbReference>
<dbReference type="SMART" id="SM00547">
    <property type="entry name" value="ZnF_RBZ"/>
    <property type="match status" value="1"/>
</dbReference>
<dbReference type="WBParaSite" id="EgrG_001148600">
    <property type="protein sequence ID" value="EgrG_001148600"/>
    <property type="gene ID" value="EgrG_001148600"/>
</dbReference>
<dbReference type="InterPro" id="IPR001876">
    <property type="entry name" value="Znf_RanBP2"/>
</dbReference>